<feature type="region of interest" description="Disordered" evidence="5">
    <location>
        <begin position="212"/>
        <end position="285"/>
    </location>
</feature>
<dbReference type="InterPro" id="IPR000571">
    <property type="entry name" value="Znf_CCCH"/>
</dbReference>
<dbReference type="EMBL" id="CP111015">
    <property type="protein sequence ID" value="WAR02640.1"/>
    <property type="molecule type" value="Genomic_DNA"/>
</dbReference>
<gene>
    <name evidence="7" type="ORF">MAR_009198</name>
</gene>
<evidence type="ECO:0000256" key="5">
    <source>
        <dbReference type="SAM" id="MobiDB-lite"/>
    </source>
</evidence>
<dbReference type="Pfam" id="PF18044">
    <property type="entry name" value="zf-CCCH_4"/>
    <property type="match status" value="1"/>
</dbReference>
<proteinExistence type="predicted"/>
<feature type="compositionally biased region" description="Polar residues" evidence="5">
    <location>
        <begin position="212"/>
        <end position="234"/>
    </location>
</feature>
<keyword evidence="1 4" id="KW-0479">Metal-binding</keyword>
<evidence type="ECO:0000256" key="3">
    <source>
        <dbReference type="ARBA" id="ARBA00022833"/>
    </source>
</evidence>
<feature type="compositionally biased region" description="Polar residues" evidence="5">
    <location>
        <begin position="1"/>
        <end position="26"/>
    </location>
</feature>
<feature type="compositionally biased region" description="Basic and acidic residues" evidence="5">
    <location>
        <begin position="274"/>
        <end position="285"/>
    </location>
</feature>
<evidence type="ECO:0000313" key="7">
    <source>
        <dbReference type="EMBL" id="WAR02640.1"/>
    </source>
</evidence>
<evidence type="ECO:0000256" key="1">
    <source>
        <dbReference type="ARBA" id="ARBA00022723"/>
    </source>
</evidence>
<evidence type="ECO:0000256" key="4">
    <source>
        <dbReference type="PROSITE-ProRule" id="PRU00723"/>
    </source>
</evidence>
<name>A0ABY7DYR1_MYAAR</name>
<evidence type="ECO:0000313" key="8">
    <source>
        <dbReference type="Proteomes" id="UP001164746"/>
    </source>
</evidence>
<protein>
    <recommendedName>
        <fullName evidence="6">C3H1-type domain-containing protein</fullName>
    </recommendedName>
</protein>
<dbReference type="SMART" id="SM00356">
    <property type="entry name" value="ZnF_C3H1"/>
    <property type="match status" value="1"/>
</dbReference>
<sequence length="285" mass="32034">MSSLVADYSSDSDSIETGGQTADKTNVQSVSEVPVQSSGQNYLISQDEDDSSDSDVDKKEKSYNTPKEKLPNPLLEEKLPTPQLGGSVEESREGSVFNNKYDTAAKAKQSVLEKHVKMTEAQILTGKKAKICKKFKQGRCFYGKNCQFSHDLDANLSLRYKQDETIPPEDVPGRANQHGRLKHHKNPHAPRLPPPPVQKPGFMGTMNTLNTTPTPIHSRHQMTQFRQQERSMQSADREGEDDDKFNVGDKRKKRVGVSQTLVPPKRAMSALAKQRQEERPWTMKK</sequence>
<dbReference type="PROSITE" id="PS50103">
    <property type="entry name" value="ZF_C3H1"/>
    <property type="match status" value="1"/>
</dbReference>
<feature type="domain" description="C3H1-type" evidence="6">
    <location>
        <begin position="126"/>
        <end position="153"/>
    </location>
</feature>
<dbReference type="SUPFAM" id="SSF90229">
    <property type="entry name" value="CCCH zinc finger"/>
    <property type="match status" value="1"/>
</dbReference>
<feature type="region of interest" description="Disordered" evidence="5">
    <location>
        <begin position="1"/>
        <end position="100"/>
    </location>
</feature>
<accession>A0ABY7DYR1</accession>
<feature type="zinc finger region" description="C3H1-type" evidence="4">
    <location>
        <begin position="126"/>
        <end position="153"/>
    </location>
</feature>
<reference evidence="7" key="1">
    <citation type="submission" date="2022-11" db="EMBL/GenBank/DDBJ databases">
        <title>Centuries of genome instability and evolution in soft-shell clam transmissible cancer (bioRxiv).</title>
        <authorList>
            <person name="Hart S.F.M."/>
            <person name="Yonemitsu M.A."/>
            <person name="Giersch R.M."/>
            <person name="Beal B.F."/>
            <person name="Arriagada G."/>
            <person name="Davis B.W."/>
            <person name="Ostrander E.A."/>
            <person name="Goff S.P."/>
            <person name="Metzger M.J."/>
        </authorList>
    </citation>
    <scope>NUCLEOTIDE SEQUENCE</scope>
    <source>
        <strain evidence="7">MELC-2E11</strain>
        <tissue evidence="7">Siphon/mantle</tissue>
    </source>
</reference>
<dbReference type="InterPro" id="IPR036855">
    <property type="entry name" value="Znf_CCCH_sf"/>
</dbReference>
<feature type="region of interest" description="Disordered" evidence="5">
    <location>
        <begin position="164"/>
        <end position="195"/>
    </location>
</feature>
<dbReference type="Gene3D" id="4.10.1000.10">
    <property type="entry name" value="Zinc finger, CCCH-type"/>
    <property type="match status" value="1"/>
</dbReference>
<evidence type="ECO:0000256" key="2">
    <source>
        <dbReference type="ARBA" id="ARBA00022771"/>
    </source>
</evidence>
<organism evidence="7 8">
    <name type="scientific">Mya arenaria</name>
    <name type="common">Soft-shell clam</name>
    <dbReference type="NCBI Taxonomy" id="6604"/>
    <lineage>
        <taxon>Eukaryota</taxon>
        <taxon>Metazoa</taxon>
        <taxon>Spiralia</taxon>
        <taxon>Lophotrochozoa</taxon>
        <taxon>Mollusca</taxon>
        <taxon>Bivalvia</taxon>
        <taxon>Autobranchia</taxon>
        <taxon>Heteroconchia</taxon>
        <taxon>Euheterodonta</taxon>
        <taxon>Imparidentia</taxon>
        <taxon>Neoheterodontei</taxon>
        <taxon>Myida</taxon>
        <taxon>Myoidea</taxon>
        <taxon>Myidae</taxon>
        <taxon>Mya</taxon>
    </lineage>
</organism>
<keyword evidence="3 4" id="KW-0862">Zinc</keyword>
<dbReference type="InterPro" id="IPR041367">
    <property type="entry name" value="Znf-CCCH_4"/>
</dbReference>
<keyword evidence="8" id="KW-1185">Reference proteome</keyword>
<keyword evidence="2 4" id="KW-0863">Zinc-finger</keyword>
<feature type="compositionally biased region" description="Basic residues" evidence="5">
    <location>
        <begin position="177"/>
        <end position="188"/>
    </location>
</feature>
<feature type="compositionally biased region" description="Low complexity" evidence="5">
    <location>
        <begin position="27"/>
        <end position="40"/>
    </location>
</feature>
<dbReference type="Proteomes" id="UP001164746">
    <property type="component" value="Chromosome 4"/>
</dbReference>
<evidence type="ECO:0000259" key="6">
    <source>
        <dbReference type="PROSITE" id="PS50103"/>
    </source>
</evidence>
<feature type="compositionally biased region" description="Basic and acidic residues" evidence="5">
    <location>
        <begin position="55"/>
        <end position="79"/>
    </location>
</feature>